<evidence type="ECO:0000256" key="4">
    <source>
        <dbReference type="RuleBase" id="RU003719"/>
    </source>
</evidence>
<dbReference type="AlphaFoldDB" id="A0A412GWG5"/>
<organism evidence="7 8">
    <name type="scientific">Phocaeicola coprocola</name>
    <dbReference type="NCBI Taxonomy" id="310298"/>
    <lineage>
        <taxon>Bacteria</taxon>
        <taxon>Pseudomonadati</taxon>
        <taxon>Bacteroidota</taxon>
        <taxon>Bacteroidia</taxon>
        <taxon>Bacteroidales</taxon>
        <taxon>Bacteroidaceae</taxon>
        <taxon>Phocaeicola</taxon>
    </lineage>
</organism>
<dbReference type="Pfam" id="PF02826">
    <property type="entry name" value="2-Hacid_dh_C"/>
    <property type="match status" value="1"/>
</dbReference>
<reference evidence="7 8" key="1">
    <citation type="submission" date="2018-08" db="EMBL/GenBank/DDBJ databases">
        <title>A genome reference for cultivated species of the human gut microbiota.</title>
        <authorList>
            <person name="Zou Y."/>
            <person name="Xue W."/>
            <person name="Luo G."/>
        </authorList>
    </citation>
    <scope>NUCLEOTIDE SEQUENCE [LARGE SCALE GENOMIC DNA]</scope>
    <source>
        <strain evidence="7 8">AF24-2</strain>
    </source>
</reference>
<dbReference type="PANTHER" id="PTHR43761">
    <property type="entry name" value="D-ISOMER SPECIFIC 2-HYDROXYACID DEHYDROGENASE FAMILY PROTEIN (AFU_ORTHOLOGUE AFUA_1G13630)"/>
    <property type="match status" value="1"/>
</dbReference>
<dbReference type="Proteomes" id="UP000285864">
    <property type="component" value="Unassembled WGS sequence"/>
</dbReference>
<dbReference type="PANTHER" id="PTHR43761:SF1">
    <property type="entry name" value="D-ISOMER SPECIFIC 2-HYDROXYACID DEHYDROGENASE CATALYTIC DOMAIN-CONTAINING PROTEIN-RELATED"/>
    <property type="match status" value="1"/>
</dbReference>
<comment type="caution">
    <text evidence="7">The sequence shown here is derived from an EMBL/GenBank/DDBJ whole genome shotgun (WGS) entry which is preliminary data.</text>
</comment>
<dbReference type="GO" id="GO:0016616">
    <property type="term" value="F:oxidoreductase activity, acting on the CH-OH group of donors, NAD or NADP as acceptor"/>
    <property type="evidence" value="ECO:0007669"/>
    <property type="project" value="InterPro"/>
</dbReference>
<dbReference type="InterPro" id="IPR050418">
    <property type="entry name" value="D-iso_2-hydroxyacid_DH_PdxB"/>
</dbReference>
<dbReference type="RefSeq" id="WP_118483123.1">
    <property type="nucleotide sequence ID" value="NZ_CAUELD010000011.1"/>
</dbReference>
<dbReference type="InterPro" id="IPR036291">
    <property type="entry name" value="NAD(P)-bd_dom_sf"/>
</dbReference>
<sequence length="305" mass="34328">MTRFKKIVAVDETLLNEEALQQLQKLGEEVVVYHDFPQDEHIVTERIGDADCLLVSFRTLIRKSVLDACRNIQYIGMCCTLYNPESCNVDVIEAQRRGITVLGVKDYGDEGVVEYVISELVRLLHGFGGIRWRKESTELTRRKIGIIGMGKTGRMVADALKFFGAEVSYFSRHRKADADNAGFVYMPLDELLDKNEIICTCIPRNNYLLGKREFSILGNNKIVVNTSVGPTFDVAAMKDWLNESPDNYYLCDATGMGNVYEELKSCSNLLYTPYISGKSIQSVERLSQKALANIESYLTASANNK</sequence>
<gene>
    <name evidence="7" type="ORF">DWY20_02560</name>
</gene>
<feature type="domain" description="D-isomer specific 2-hydroxyacid dehydrogenase catalytic" evidence="5">
    <location>
        <begin position="9"/>
        <end position="300"/>
    </location>
</feature>
<evidence type="ECO:0000313" key="8">
    <source>
        <dbReference type="Proteomes" id="UP000285864"/>
    </source>
</evidence>
<keyword evidence="8" id="KW-1185">Reference proteome</keyword>
<evidence type="ECO:0000313" key="7">
    <source>
        <dbReference type="EMBL" id="RGR99196.1"/>
    </source>
</evidence>
<accession>A0A412GWG5</accession>
<dbReference type="EMBL" id="QRUU01000007">
    <property type="protein sequence ID" value="RGR99196.1"/>
    <property type="molecule type" value="Genomic_DNA"/>
</dbReference>
<evidence type="ECO:0000256" key="1">
    <source>
        <dbReference type="ARBA" id="ARBA00005854"/>
    </source>
</evidence>
<dbReference type="InterPro" id="IPR006140">
    <property type="entry name" value="D-isomer_DH_NAD-bd"/>
</dbReference>
<comment type="similarity">
    <text evidence="1 4">Belongs to the D-isomer specific 2-hydroxyacid dehydrogenase family.</text>
</comment>
<dbReference type="Pfam" id="PF00389">
    <property type="entry name" value="2-Hacid_dh"/>
    <property type="match status" value="1"/>
</dbReference>
<name>A0A412GWG5_9BACT</name>
<dbReference type="InterPro" id="IPR006139">
    <property type="entry name" value="D-isomer_2_OHA_DH_cat_dom"/>
</dbReference>
<dbReference type="SUPFAM" id="SSF52283">
    <property type="entry name" value="Formate/glycerate dehydrogenase catalytic domain-like"/>
    <property type="match status" value="1"/>
</dbReference>
<dbReference type="GO" id="GO:0051287">
    <property type="term" value="F:NAD binding"/>
    <property type="evidence" value="ECO:0007669"/>
    <property type="project" value="InterPro"/>
</dbReference>
<keyword evidence="3" id="KW-0520">NAD</keyword>
<feature type="domain" description="D-isomer specific 2-hydroxyacid dehydrogenase NAD-binding" evidence="6">
    <location>
        <begin position="133"/>
        <end position="276"/>
    </location>
</feature>
<dbReference type="SUPFAM" id="SSF51735">
    <property type="entry name" value="NAD(P)-binding Rossmann-fold domains"/>
    <property type="match status" value="1"/>
</dbReference>
<proteinExistence type="inferred from homology"/>
<protein>
    <submittedName>
        <fullName evidence="7">Dihydrofolate reductase</fullName>
    </submittedName>
</protein>
<evidence type="ECO:0000259" key="6">
    <source>
        <dbReference type="Pfam" id="PF02826"/>
    </source>
</evidence>
<evidence type="ECO:0000259" key="5">
    <source>
        <dbReference type="Pfam" id="PF00389"/>
    </source>
</evidence>
<dbReference type="Gene3D" id="3.40.50.720">
    <property type="entry name" value="NAD(P)-binding Rossmann-like Domain"/>
    <property type="match status" value="2"/>
</dbReference>
<evidence type="ECO:0000256" key="2">
    <source>
        <dbReference type="ARBA" id="ARBA00023002"/>
    </source>
</evidence>
<evidence type="ECO:0000256" key="3">
    <source>
        <dbReference type="ARBA" id="ARBA00023027"/>
    </source>
</evidence>
<keyword evidence="2 4" id="KW-0560">Oxidoreductase</keyword>